<dbReference type="EMBL" id="NBVN01000004">
    <property type="protein sequence ID" value="PUA32280.1"/>
    <property type="molecule type" value="Genomic_DNA"/>
</dbReference>
<gene>
    <name evidence="1" type="ORF">B7O98_06350</name>
</gene>
<reference evidence="1 2" key="1">
    <citation type="journal article" date="2018" name="Syst. Appl. Microbiol.">
        <title>A new symbiotic nanoarchaeote (Candidatus Nanoclepta minutus) and its host (Zestosphaera tikiterensis gen. nov., sp. nov.) from a New Zealand hot spring.</title>
        <authorList>
            <person name="St John E."/>
            <person name="Liu Y."/>
            <person name="Podar M."/>
            <person name="Stott M.B."/>
            <person name="Meneghin J."/>
            <person name="Chen Z."/>
            <person name="Lagutin K."/>
            <person name="Mitchell K."/>
            <person name="Reysenbach A.L."/>
        </authorList>
    </citation>
    <scope>NUCLEOTIDE SEQUENCE [LARGE SCALE GENOMIC DNA]</scope>
    <source>
        <strain evidence="1">NZ3</strain>
    </source>
</reference>
<evidence type="ECO:0000313" key="1">
    <source>
        <dbReference type="EMBL" id="PUA32280.1"/>
    </source>
</evidence>
<accession>A0A2R7Y441</accession>
<evidence type="ECO:0000313" key="2">
    <source>
        <dbReference type="Proteomes" id="UP000244093"/>
    </source>
</evidence>
<name>A0A2R7Y441_9CREN</name>
<comment type="caution">
    <text evidence="1">The sequence shown here is derived from an EMBL/GenBank/DDBJ whole genome shotgun (WGS) entry which is preliminary data.</text>
</comment>
<dbReference type="Proteomes" id="UP000244093">
    <property type="component" value="Unassembled WGS sequence"/>
</dbReference>
<organism evidence="1 2">
    <name type="scientific">Zestosphaera tikiterensis</name>
    <dbReference type="NCBI Taxonomy" id="1973259"/>
    <lineage>
        <taxon>Archaea</taxon>
        <taxon>Thermoproteota</taxon>
        <taxon>Thermoprotei</taxon>
        <taxon>Desulfurococcales</taxon>
        <taxon>Desulfurococcaceae</taxon>
        <taxon>Zestosphaera</taxon>
    </lineage>
</organism>
<dbReference type="AlphaFoldDB" id="A0A2R7Y441"/>
<proteinExistence type="predicted"/>
<sequence length="111" mass="12936">MVIIDRKGIIRDIKNEHFPEVTSHGFLKENAKAIRQEAIARLVKYAREHGVGYYAIEKLSRPEPKGIKTAKRKQTKMALREFIQQMEVLVPKVHEKLIKINPAFIVQYLLE</sequence>
<protein>
    <submittedName>
        <fullName evidence="1">Uncharacterized protein</fullName>
    </submittedName>
</protein>